<dbReference type="Proteomes" id="UP000721415">
    <property type="component" value="Unassembled WGS sequence"/>
</dbReference>
<protein>
    <submittedName>
        <fullName evidence="1">GrdX family protein</fullName>
    </submittedName>
</protein>
<accession>A0ABS0LUD9</accession>
<keyword evidence="2" id="KW-1185">Reference proteome</keyword>
<evidence type="ECO:0000313" key="1">
    <source>
        <dbReference type="EMBL" id="MBG9986986.1"/>
    </source>
</evidence>
<name>A0ABS0LUD9_9LACT</name>
<evidence type="ECO:0000313" key="2">
    <source>
        <dbReference type="Proteomes" id="UP000721415"/>
    </source>
</evidence>
<proteinExistence type="predicted"/>
<comment type="caution">
    <text evidence="1">The sequence shown here is derived from an EMBL/GenBank/DDBJ whole genome shotgun (WGS) entry which is preliminary data.</text>
</comment>
<gene>
    <name evidence="1" type="ORF">HZY91_08810</name>
</gene>
<organism evidence="1 2">
    <name type="scientific">Facklamia lactis</name>
    <dbReference type="NCBI Taxonomy" id="2749967"/>
    <lineage>
        <taxon>Bacteria</taxon>
        <taxon>Bacillati</taxon>
        <taxon>Bacillota</taxon>
        <taxon>Bacilli</taxon>
        <taxon>Lactobacillales</taxon>
        <taxon>Aerococcaceae</taxon>
        <taxon>Facklamia</taxon>
    </lineage>
</organism>
<dbReference type="InterPro" id="IPR047735">
    <property type="entry name" value="GrdX-like"/>
</dbReference>
<sequence>MLIVTNNPLVREAYANHDFVEGAFYEVMQVVRDHLYQGHYRLLTHPLPASSRMFLTPARSIIIRSSEPDPYSMELIQQSMDNYQKTMGIRQPDFNHLADYQLLDFQLLEKAIEEQEKLDQLQGSEQFQKV</sequence>
<dbReference type="EMBL" id="JACBXQ010000005">
    <property type="protein sequence ID" value="MBG9986986.1"/>
    <property type="molecule type" value="Genomic_DNA"/>
</dbReference>
<dbReference type="NCBIfam" id="NF038093">
    <property type="entry name" value="GrdX"/>
    <property type="match status" value="1"/>
</dbReference>
<dbReference type="RefSeq" id="WP_197115980.1">
    <property type="nucleotide sequence ID" value="NZ_JACBXQ010000005.1"/>
</dbReference>
<reference evidence="1 2" key="1">
    <citation type="submission" date="2020-07" db="EMBL/GenBank/DDBJ databases">
        <title>Facklamia lactis sp. nov., isolated from raw milk.</title>
        <authorList>
            <person name="Doll E.V."/>
            <person name="Huptas C."/>
            <person name="Staib L."/>
            <person name="Wenning M."/>
            <person name="Scherer S."/>
        </authorList>
    </citation>
    <scope>NUCLEOTIDE SEQUENCE [LARGE SCALE GENOMIC DNA]</scope>
    <source>
        <strain evidence="1 2">DSM 111018</strain>
    </source>
</reference>